<keyword evidence="3" id="KW-1185">Reference proteome</keyword>
<accession>A0A319CBM2</accession>
<dbReference type="Proteomes" id="UP000248340">
    <property type="component" value="Unassembled WGS sequence"/>
</dbReference>
<evidence type="ECO:0000313" key="3">
    <source>
        <dbReference type="Proteomes" id="UP000248340"/>
    </source>
</evidence>
<protein>
    <submittedName>
        <fullName evidence="2">Uncharacterized protein</fullName>
    </submittedName>
</protein>
<evidence type="ECO:0000256" key="1">
    <source>
        <dbReference type="SAM" id="MobiDB-lite"/>
    </source>
</evidence>
<gene>
    <name evidence="2" type="ORF">BO82DRAFT_96296</name>
</gene>
<dbReference type="GeneID" id="37144441"/>
<evidence type="ECO:0000313" key="2">
    <source>
        <dbReference type="EMBL" id="PYH81181.1"/>
    </source>
</evidence>
<feature type="compositionally biased region" description="Polar residues" evidence="1">
    <location>
        <begin position="196"/>
        <end position="210"/>
    </location>
</feature>
<dbReference type="STRING" id="1448315.A0A319CBM2"/>
<feature type="compositionally biased region" description="Low complexity" evidence="1">
    <location>
        <begin position="76"/>
        <end position="95"/>
    </location>
</feature>
<feature type="compositionally biased region" description="Basic and acidic residues" evidence="1">
    <location>
        <begin position="211"/>
        <end position="222"/>
    </location>
</feature>
<dbReference type="AlphaFoldDB" id="A0A319CBM2"/>
<dbReference type="OrthoDB" id="10427888at2759"/>
<feature type="region of interest" description="Disordered" evidence="1">
    <location>
        <begin position="61"/>
        <end position="111"/>
    </location>
</feature>
<organism evidence="2 3">
    <name type="scientific">Aspergillus uvarum CBS 121591</name>
    <dbReference type="NCBI Taxonomy" id="1448315"/>
    <lineage>
        <taxon>Eukaryota</taxon>
        <taxon>Fungi</taxon>
        <taxon>Dikarya</taxon>
        <taxon>Ascomycota</taxon>
        <taxon>Pezizomycotina</taxon>
        <taxon>Eurotiomycetes</taxon>
        <taxon>Eurotiomycetidae</taxon>
        <taxon>Eurotiales</taxon>
        <taxon>Aspergillaceae</taxon>
        <taxon>Aspergillus</taxon>
        <taxon>Aspergillus subgen. Circumdati</taxon>
    </lineage>
</organism>
<feature type="region of interest" description="Disordered" evidence="1">
    <location>
        <begin position="189"/>
        <end position="245"/>
    </location>
</feature>
<name>A0A319CBM2_9EURO</name>
<dbReference type="RefSeq" id="XP_025491381.1">
    <property type="nucleotide sequence ID" value="XM_025641699.1"/>
</dbReference>
<sequence length="245" mass="26232">MIAASVALLSHTSASQTHPATHCFLLFGIVFSILGVQHALKESRVLALLVKPSDLKDWVRRGTLGGDENNIKTNNSSTTQSQGQGLSGQQSSQQSPGRAEAGGSQSSRVQERGALAASIPGAFSSFAFHSVLVGCGVHLGTVRSPDDKTSPPLRNRPQFIAFIIALGIGYLLHKLYSVGLPKTYGQISEEPDAGVQSPQQQTTVNRSSSRQAHDVHGEEVERLASNQSQRAEVERVRSPDSRAER</sequence>
<dbReference type="VEuPathDB" id="FungiDB:BO82DRAFT_96296"/>
<reference evidence="2 3" key="1">
    <citation type="submission" date="2016-12" db="EMBL/GenBank/DDBJ databases">
        <title>The genomes of Aspergillus section Nigri reveals drivers in fungal speciation.</title>
        <authorList>
            <consortium name="DOE Joint Genome Institute"/>
            <person name="Vesth T.C."/>
            <person name="Nybo J."/>
            <person name="Theobald S."/>
            <person name="Brandl J."/>
            <person name="Frisvad J.C."/>
            <person name="Nielsen K.F."/>
            <person name="Lyhne E.K."/>
            <person name="Kogle M.E."/>
            <person name="Kuo A."/>
            <person name="Riley R."/>
            <person name="Clum A."/>
            <person name="Nolan M."/>
            <person name="Lipzen A."/>
            <person name="Salamov A."/>
            <person name="Henrissat B."/>
            <person name="Wiebenga A."/>
            <person name="De Vries R.P."/>
            <person name="Grigoriev I.V."/>
            <person name="Mortensen U.H."/>
            <person name="Andersen M.R."/>
            <person name="Baker S.E."/>
        </authorList>
    </citation>
    <scope>NUCLEOTIDE SEQUENCE [LARGE SCALE GENOMIC DNA]</scope>
    <source>
        <strain evidence="2 3">CBS 121591</strain>
    </source>
</reference>
<dbReference type="EMBL" id="KZ821704">
    <property type="protein sequence ID" value="PYH81181.1"/>
    <property type="molecule type" value="Genomic_DNA"/>
</dbReference>
<proteinExistence type="predicted"/>
<feature type="compositionally biased region" description="Basic and acidic residues" evidence="1">
    <location>
        <begin position="231"/>
        <end position="245"/>
    </location>
</feature>